<dbReference type="AlphaFoldDB" id="A0A2P4ZBM9"/>
<name>A0A2P4ZBM9_9HYPO</name>
<evidence type="ECO:0000256" key="1">
    <source>
        <dbReference type="ARBA" id="ARBA00006218"/>
    </source>
</evidence>
<dbReference type="GO" id="GO:0030008">
    <property type="term" value="C:TRAPP complex"/>
    <property type="evidence" value="ECO:0007669"/>
    <property type="project" value="TreeGrafter"/>
</dbReference>
<dbReference type="InterPro" id="IPR037992">
    <property type="entry name" value="TRAPPC6/Trs33"/>
</dbReference>
<dbReference type="GO" id="GO:0006888">
    <property type="term" value="P:endoplasmic reticulum to Golgi vesicle-mediated transport"/>
    <property type="evidence" value="ECO:0007669"/>
    <property type="project" value="TreeGrafter"/>
</dbReference>
<accession>A0A2P4ZBM9</accession>
<dbReference type="Gene3D" id="3.30.1380.20">
    <property type="entry name" value="Trafficking protein particle complex subunit 3"/>
    <property type="match status" value="1"/>
</dbReference>
<organism evidence="3 4">
    <name type="scientific">Trichoderma gamsii</name>
    <dbReference type="NCBI Taxonomy" id="398673"/>
    <lineage>
        <taxon>Eukaryota</taxon>
        <taxon>Fungi</taxon>
        <taxon>Dikarya</taxon>
        <taxon>Ascomycota</taxon>
        <taxon>Pezizomycotina</taxon>
        <taxon>Sordariomycetes</taxon>
        <taxon>Hypocreomycetidae</taxon>
        <taxon>Hypocreales</taxon>
        <taxon>Hypocreaceae</taxon>
        <taxon>Trichoderma</taxon>
    </lineage>
</organism>
<dbReference type="STRING" id="398673.A0A2P4ZBM9"/>
<feature type="compositionally biased region" description="Low complexity" evidence="2">
    <location>
        <begin position="46"/>
        <end position="58"/>
    </location>
</feature>
<dbReference type="Proteomes" id="UP000054821">
    <property type="component" value="Unassembled WGS sequence"/>
</dbReference>
<reference evidence="3 4" key="1">
    <citation type="journal article" date="2016" name="Genome Announc.">
        <title>Draft Whole-Genome Sequence of Trichoderma gamsii T6085, a Promising Biocontrol Agent of Fusarium Head Blight on Wheat.</title>
        <authorList>
            <person name="Baroncelli R."/>
            <person name="Zapparata A."/>
            <person name="Piaggeschi G."/>
            <person name="Sarrocco S."/>
            <person name="Vannacci G."/>
        </authorList>
    </citation>
    <scope>NUCLEOTIDE SEQUENCE [LARGE SCALE GENOMIC DNA]</scope>
    <source>
        <strain evidence="3 4">T6085</strain>
    </source>
</reference>
<dbReference type="EMBL" id="JPDN02000046">
    <property type="protein sequence ID" value="PON21704.1"/>
    <property type="molecule type" value="Genomic_DNA"/>
</dbReference>
<evidence type="ECO:0000313" key="4">
    <source>
        <dbReference type="Proteomes" id="UP000054821"/>
    </source>
</evidence>
<dbReference type="GO" id="GO:0005801">
    <property type="term" value="C:cis-Golgi network"/>
    <property type="evidence" value="ECO:0007669"/>
    <property type="project" value="TreeGrafter"/>
</dbReference>
<dbReference type="CDD" id="cd14944">
    <property type="entry name" value="TRAPPC6A_Trs33"/>
    <property type="match status" value="1"/>
</dbReference>
<proteinExistence type="inferred from homology"/>
<comment type="similarity">
    <text evidence="1">Belongs to the TRAPP small subunits family. BET3 subfamily.</text>
</comment>
<dbReference type="PANTHER" id="PTHR12817">
    <property type="entry name" value="TRAFFICKING PROTEIN PARTICLE COMPLEX SUBUNIT 6B"/>
    <property type="match status" value="1"/>
</dbReference>
<dbReference type="InterPro" id="IPR007194">
    <property type="entry name" value="TRAPP_component"/>
</dbReference>
<dbReference type="RefSeq" id="XP_018656865.1">
    <property type="nucleotide sequence ID" value="XM_018809895.1"/>
</dbReference>
<dbReference type="GO" id="GO:0005802">
    <property type="term" value="C:trans-Golgi network"/>
    <property type="evidence" value="ECO:0007669"/>
    <property type="project" value="TreeGrafter"/>
</dbReference>
<dbReference type="PANTHER" id="PTHR12817:SF0">
    <property type="entry name" value="GEO08327P1"/>
    <property type="match status" value="1"/>
</dbReference>
<dbReference type="InterPro" id="IPR024096">
    <property type="entry name" value="NO_sig/Golgi_transp_ligand-bd"/>
</dbReference>
<sequence length="262" mass="28588">MSLSPPLPPFNSSDPSATFLSSSTLDFLLIELVPLAHRVTTDRDFASPSTATATNSTADALQSPPHSAATAKSEATSGTVVGDAAAGDTPKRIDDEEHLDAVHYRLEAQGYRVGQGLVERYMASLPKKAYIQPPQEMVAKQLPIRLAQHRFSRDRPRFNDTLDVIKFLCKDLWSLVFGKNIDNLKTNHRGVYVLTDNAFRPFSRMSTETGSQAVVRAQPFLWFPCGIIRGALAALGINATVQAEVNELPGAIFQIKTIPAKP</sequence>
<feature type="region of interest" description="Disordered" evidence="2">
    <location>
        <begin position="46"/>
        <end position="93"/>
    </location>
</feature>
<dbReference type="GeneID" id="29989978"/>
<protein>
    <recommendedName>
        <fullName evidence="5">Trafficking protein particle complex subunit 6B</fullName>
    </recommendedName>
</protein>
<evidence type="ECO:0000256" key="2">
    <source>
        <dbReference type="SAM" id="MobiDB-lite"/>
    </source>
</evidence>
<evidence type="ECO:0008006" key="5">
    <source>
        <dbReference type="Google" id="ProtNLM"/>
    </source>
</evidence>
<keyword evidence="4" id="KW-1185">Reference proteome</keyword>
<gene>
    <name evidence="3" type="ORF">TGAM01_v209442</name>
</gene>
<evidence type="ECO:0000313" key="3">
    <source>
        <dbReference type="EMBL" id="PON21704.1"/>
    </source>
</evidence>
<comment type="caution">
    <text evidence="3">The sequence shown here is derived from an EMBL/GenBank/DDBJ whole genome shotgun (WGS) entry which is preliminary data.</text>
</comment>
<dbReference type="Pfam" id="PF04051">
    <property type="entry name" value="TRAPP"/>
    <property type="match status" value="1"/>
</dbReference>
<dbReference type="SUPFAM" id="SSF111126">
    <property type="entry name" value="Ligand-binding domain in the NO signalling and Golgi transport"/>
    <property type="match status" value="1"/>
</dbReference>